<dbReference type="InterPro" id="IPR006143">
    <property type="entry name" value="RND_pump_MFP"/>
</dbReference>
<evidence type="ECO:0000256" key="1">
    <source>
        <dbReference type="ARBA" id="ARBA00009477"/>
    </source>
</evidence>
<feature type="domain" description="YknX-like C-terminal permuted SH3-like" evidence="4">
    <location>
        <begin position="301"/>
        <end position="365"/>
    </location>
</feature>
<dbReference type="InterPro" id="IPR058647">
    <property type="entry name" value="BSH_CzcB-like"/>
</dbReference>
<dbReference type="PANTHER" id="PTHR30469:SF37">
    <property type="entry name" value="RAGD PROTEIN"/>
    <property type="match status" value="1"/>
</dbReference>
<evidence type="ECO:0000313" key="6">
    <source>
        <dbReference type="Proteomes" id="UP000772618"/>
    </source>
</evidence>
<evidence type="ECO:0000259" key="2">
    <source>
        <dbReference type="Pfam" id="PF25954"/>
    </source>
</evidence>
<keyword evidence="6" id="KW-1185">Reference proteome</keyword>
<dbReference type="InterPro" id="IPR058792">
    <property type="entry name" value="Beta-barrel_RND_2"/>
</dbReference>
<dbReference type="InterPro" id="IPR058637">
    <property type="entry name" value="YknX-like_C"/>
</dbReference>
<protein>
    <submittedName>
        <fullName evidence="5">Efflux RND transporter periplasmic adaptor subunit</fullName>
    </submittedName>
</protein>
<reference evidence="5 6" key="1">
    <citation type="submission" date="2021-05" db="EMBL/GenBank/DDBJ databases">
        <title>A Polyphasic approach of four new species of the genus Ohtaekwangia: Ohtaekwangia histidinii sp. nov., Ohtaekwangia cretensis sp. nov., Ohtaekwangia indiensis sp. nov., Ohtaekwangia reichenbachii sp. nov. from diverse environment.</title>
        <authorList>
            <person name="Octaviana S."/>
        </authorList>
    </citation>
    <scope>NUCLEOTIDE SEQUENCE [LARGE SCALE GENOMIC DNA]</scope>
    <source>
        <strain evidence="5 6">PWU20</strain>
    </source>
</reference>
<comment type="caution">
    <text evidence="5">The sequence shown here is derived from an EMBL/GenBank/DDBJ whole genome shotgun (WGS) entry which is preliminary data.</text>
</comment>
<dbReference type="PROSITE" id="PS51257">
    <property type="entry name" value="PROKAR_LIPOPROTEIN"/>
    <property type="match status" value="1"/>
</dbReference>
<organism evidence="5 6">
    <name type="scientific">Chryseosolibacter indicus</name>
    <dbReference type="NCBI Taxonomy" id="2782351"/>
    <lineage>
        <taxon>Bacteria</taxon>
        <taxon>Pseudomonadati</taxon>
        <taxon>Bacteroidota</taxon>
        <taxon>Cytophagia</taxon>
        <taxon>Cytophagales</taxon>
        <taxon>Chryseotaleaceae</taxon>
        <taxon>Chryseosolibacter</taxon>
    </lineage>
</organism>
<dbReference type="PANTHER" id="PTHR30469">
    <property type="entry name" value="MULTIDRUG RESISTANCE PROTEIN MDTA"/>
    <property type="match status" value="1"/>
</dbReference>
<evidence type="ECO:0000259" key="4">
    <source>
        <dbReference type="Pfam" id="PF25989"/>
    </source>
</evidence>
<sequence>MRNIQYAFFGATLILLAHLTSSCSHSSAHEEKKADENAVPVTEVFALKKEKLSTQIQLPGELIAFQSVDLYAKVTGFVKELKVDIGSEVKTGQVLVTLEAPELMSQMTAAESRLKSQEATYTASNANYKRLLETSKTPGTISQNDLDLAEAKKNSDYANLEAARAASREVNDIRNYLVIRAPFDGIITVRNVNPGAYVGPSGKGSEFPIFTLQQQKKLRLVVSIPEAYTGYLDQGSEVAFKVRSLPAETFKAKVVRMAKALDLKLRSERVEFDIENKEGKLLPGSVADVSIPLVRSDSSFVIPKSALLNSSEGLFVIKVSDNKAERVAVKKALEANSKVEIFGALSTGDQLVLKASDEIRNGTELKGKVVEEQSKK</sequence>
<evidence type="ECO:0000313" key="5">
    <source>
        <dbReference type="EMBL" id="MBT1705522.1"/>
    </source>
</evidence>
<comment type="similarity">
    <text evidence="1">Belongs to the membrane fusion protein (MFP) (TC 8.A.1) family.</text>
</comment>
<dbReference type="NCBIfam" id="TIGR01730">
    <property type="entry name" value="RND_mfp"/>
    <property type="match status" value="1"/>
</dbReference>
<accession>A0ABS5VVQ5</accession>
<dbReference type="Proteomes" id="UP000772618">
    <property type="component" value="Unassembled WGS sequence"/>
</dbReference>
<evidence type="ECO:0000259" key="3">
    <source>
        <dbReference type="Pfam" id="PF25973"/>
    </source>
</evidence>
<dbReference type="Pfam" id="PF25973">
    <property type="entry name" value="BSH_CzcB"/>
    <property type="match status" value="1"/>
</dbReference>
<dbReference type="Gene3D" id="2.40.50.100">
    <property type="match status" value="1"/>
</dbReference>
<dbReference type="Pfam" id="PF25989">
    <property type="entry name" value="YknX_C"/>
    <property type="match status" value="1"/>
</dbReference>
<proteinExistence type="inferred from homology"/>
<feature type="domain" description="CusB-like beta-barrel" evidence="2">
    <location>
        <begin position="220"/>
        <end position="291"/>
    </location>
</feature>
<dbReference type="Gene3D" id="1.10.287.470">
    <property type="entry name" value="Helix hairpin bin"/>
    <property type="match status" value="1"/>
</dbReference>
<dbReference type="Gene3D" id="2.40.420.20">
    <property type="match status" value="1"/>
</dbReference>
<dbReference type="EMBL" id="JAHESD010000058">
    <property type="protein sequence ID" value="MBT1705522.1"/>
    <property type="molecule type" value="Genomic_DNA"/>
</dbReference>
<name>A0ABS5VVQ5_9BACT</name>
<gene>
    <name evidence="5" type="ORF">KK060_19685</name>
</gene>
<feature type="domain" description="CzcB-like barrel-sandwich hybrid" evidence="3">
    <location>
        <begin position="68"/>
        <end position="199"/>
    </location>
</feature>
<dbReference type="Pfam" id="PF25954">
    <property type="entry name" value="Beta-barrel_RND_2"/>
    <property type="match status" value="1"/>
</dbReference>
<dbReference type="RefSeq" id="WP_254155467.1">
    <property type="nucleotide sequence ID" value="NZ_JAHESD010000058.1"/>
</dbReference>
<dbReference type="Gene3D" id="2.40.30.170">
    <property type="match status" value="1"/>
</dbReference>
<dbReference type="SUPFAM" id="SSF111369">
    <property type="entry name" value="HlyD-like secretion proteins"/>
    <property type="match status" value="1"/>
</dbReference>